<dbReference type="InterPro" id="IPR038389">
    <property type="entry name" value="PSMG2_sf"/>
</dbReference>
<dbReference type="Pfam" id="PF09754">
    <property type="entry name" value="PAC2"/>
    <property type="match status" value="1"/>
</dbReference>
<dbReference type="Gene3D" id="3.40.50.10900">
    <property type="entry name" value="PAC-like subunit"/>
    <property type="match status" value="1"/>
</dbReference>
<protein>
    <submittedName>
        <fullName evidence="2">Proteasome assembly chaperone family protein</fullName>
    </submittedName>
</protein>
<reference evidence="2 3" key="1">
    <citation type="submission" date="2019-09" db="EMBL/GenBank/DDBJ databases">
        <title>The complete genome of Methanoplanus sp. FWC-SCC4.</title>
        <authorList>
            <person name="Chen S.-C."/>
            <person name="Zhou Y.-Z."/>
            <person name="Lai M.-C."/>
        </authorList>
    </citation>
    <scope>NUCLEOTIDE SEQUENCE [LARGE SCALE GENOMIC DNA]</scope>
    <source>
        <strain evidence="2 3">FWC-SCC4</strain>
    </source>
</reference>
<dbReference type="GeneID" id="85229169"/>
<dbReference type="InterPro" id="IPR019151">
    <property type="entry name" value="Proteasome_assmbl_chaperone_2"/>
</dbReference>
<dbReference type="GO" id="GO:0000502">
    <property type="term" value="C:proteasome complex"/>
    <property type="evidence" value="ECO:0007669"/>
    <property type="project" value="UniProtKB-KW"/>
</dbReference>
<dbReference type="KEGG" id="mefw:F1737_03330"/>
<dbReference type="PANTHER" id="PTHR35610">
    <property type="entry name" value="3-ISOPROPYLMALATE DEHYDRATASE-RELATED"/>
    <property type="match status" value="1"/>
</dbReference>
<dbReference type="RefSeq" id="WP_317137366.1">
    <property type="nucleotide sequence ID" value="NZ_CP043875.1"/>
</dbReference>
<sequence length="239" mass="26031">MDDIKIVSEMAGADEVIALVGFPGSGLVGSISIQYLVDNADFEFVGSITSKYFPPIAMMVDGVINAPIRIYRKDSFVAFVSDIPIHPTICYEVTNGIISWLKGFNLKEIVVVAGIVTNTPEKRVFGVASEQVHLEKIKDTEILPMGSISGMPGSILTECKASGIPAIGLLGETVNTPDPRSAVSILEVLNSLYKFGVEVEALSEQAEEIESSMQKMVEQVRETEKEQQHPKKEHLPMYG</sequence>
<gene>
    <name evidence="2" type="ORF">F1737_03330</name>
</gene>
<dbReference type="Proteomes" id="UP001301797">
    <property type="component" value="Chromosome"/>
</dbReference>
<dbReference type="NCBIfam" id="TIGR00161">
    <property type="entry name" value="proteasome assembly chaperone family protein"/>
    <property type="match status" value="1"/>
</dbReference>
<evidence type="ECO:0000256" key="1">
    <source>
        <dbReference type="SAM" id="MobiDB-lite"/>
    </source>
</evidence>
<accession>A0AA97I2N4</accession>
<evidence type="ECO:0000313" key="3">
    <source>
        <dbReference type="Proteomes" id="UP001301797"/>
    </source>
</evidence>
<keyword evidence="3" id="KW-1185">Reference proteome</keyword>
<dbReference type="InterPro" id="IPR004425">
    <property type="entry name" value="MJ0106-like"/>
</dbReference>
<evidence type="ECO:0000313" key="2">
    <source>
        <dbReference type="EMBL" id="WOF15793.1"/>
    </source>
</evidence>
<name>A0AA97I2N4_9EURY</name>
<keyword evidence="2" id="KW-0647">Proteasome</keyword>
<dbReference type="SUPFAM" id="SSF159659">
    <property type="entry name" value="Cgl1923-like"/>
    <property type="match status" value="1"/>
</dbReference>
<proteinExistence type="predicted"/>
<feature type="region of interest" description="Disordered" evidence="1">
    <location>
        <begin position="219"/>
        <end position="239"/>
    </location>
</feature>
<organism evidence="2 3">
    <name type="scientific">Methanochimaera problematica</name>
    <dbReference type="NCBI Taxonomy" id="2609417"/>
    <lineage>
        <taxon>Archaea</taxon>
        <taxon>Methanobacteriati</taxon>
        <taxon>Methanobacteriota</taxon>
        <taxon>Stenosarchaea group</taxon>
        <taxon>Methanomicrobia</taxon>
        <taxon>Methanomicrobiales</taxon>
        <taxon>Methanomicrobiaceae</taxon>
        <taxon>Methanochimaera</taxon>
    </lineage>
</organism>
<dbReference type="PANTHER" id="PTHR35610:SF8">
    <property type="entry name" value="3-ISOPROPYLMALATE DEHYDRATASE"/>
    <property type="match status" value="1"/>
</dbReference>
<dbReference type="EMBL" id="CP043875">
    <property type="protein sequence ID" value="WOF15793.1"/>
    <property type="molecule type" value="Genomic_DNA"/>
</dbReference>
<dbReference type="AlphaFoldDB" id="A0AA97I2N4"/>